<feature type="domain" description="Cellulose synthase operon C C-terminal" evidence="10">
    <location>
        <begin position="1091"/>
        <end position="1438"/>
    </location>
</feature>
<dbReference type="InterPro" id="IPR003921">
    <property type="entry name" value="Cell_synth_C"/>
</dbReference>
<dbReference type="GO" id="GO:0019867">
    <property type="term" value="C:outer membrane"/>
    <property type="evidence" value="ECO:0007669"/>
    <property type="project" value="InterPro"/>
</dbReference>
<feature type="region of interest" description="Disordered" evidence="8">
    <location>
        <begin position="840"/>
        <end position="862"/>
    </location>
</feature>
<accession>A0A1G9Q9I8</accession>
<evidence type="ECO:0000313" key="12">
    <source>
        <dbReference type="Proteomes" id="UP000198552"/>
    </source>
</evidence>
<keyword evidence="7" id="KW-0175">Coiled coil</keyword>
<feature type="repeat" description="TPR" evidence="6">
    <location>
        <begin position="730"/>
        <end position="763"/>
    </location>
</feature>
<evidence type="ECO:0000256" key="1">
    <source>
        <dbReference type="ARBA" id="ARBA00005186"/>
    </source>
</evidence>
<proteinExistence type="predicted"/>
<dbReference type="Gene3D" id="1.25.40.10">
    <property type="entry name" value="Tetratricopeptide repeat domain"/>
    <property type="match status" value="5"/>
</dbReference>
<feature type="coiled-coil region" evidence="7">
    <location>
        <begin position="79"/>
        <end position="126"/>
    </location>
</feature>
<dbReference type="InterPro" id="IPR011990">
    <property type="entry name" value="TPR-like_helical_dom_sf"/>
</dbReference>
<evidence type="ECO:0000313" key="11">
    <source>
        <dbReference type="EMBL" id="SDM07603.1"/>
    </source>
</evidence>
<name>A0A1G9Q9I8_9BURK</name>
<evidence type="ECO:0000256" key="4">
    <source>
        <dbReference type="ARBA" id="ARBA00022803"/>
    </source>
</evidence>
<dbReference type="InterPro" id="IPR019734">
    <property type="entry name" value="TPR_rpt"/>
</dbReference>
<evidence type="ECO:0000256" key="5">
    <source>
        <dbReference type="ARBA" id="ARBA00022916"/>
    </source>
</evidence>
<keyword evidence="3" id="KW-0677">Repeat</keyword>
<evidence type="ECO:0000256" key="7">
    <source>
        <dbReference type="SAM" id="Coils"/>
    </source>
</evidence>
<dbReference type="Proteomes" id="UP000198552">
    <property type="component" value="Unassembled WGS sequence"/>
</dbReference>
<feature type="signal peptide" evidence="9">
    <location>
        <begin position="1"/>
        <end position="30"/>
    </location>
</feature>
<feature type="repeat" description="TPR" evidence="6">
    <location>
        <begin position="36"/>
        <end position="69"/>
    </location>
</feature>
<dbReference type="PRINTS" id="PR01441">
    <property type="entry name" value="CELLSNTHASEC"/>
</dbReference>
<protein>
    <submittedName>
        <fullName evidence="11">Uncharacterized conserved protein HemY, contains two TPR repeats</fullName>
    </submittedName>
</protein>
<keyword evidence="4 6" id="KW-0802">TPR repeat</keyword>
<keyword evidence="2 9" id="KW-0732">Signal</keyword>
<organism evidence="11 12">
    <name type="scientific">Oryzisolibacter propanilivorax</name>
    <dbReference type="NCBI Taxonomy" id="1527607"/>
    <lineage>
        <taxon>Bacteria</taxon>
        <taxon>Pseudomonadati</taxon>
        <taxon>Pseudomonadota</taxon>
        <taxon>Betaproteobacteria</taxon>
        <taxon>Burkholderiales</taxon>
        <taxon>Comamonadaceae</taxon>
        <taxon>Oryzisolibacter</taxon>
    </lineage>
</organism>
<dbReference type="PROSITE" id="PS50005">
    <property type="entry name" value="TPR"/>
    <property type="match status" value="2"/>
</dbReference>
<dbReference type="RefSeq" id="WP_091566768.1">
    <property type="nucleotide sequence ID" value="NZ_FNHP01000002.1"/>
</dbReference>
<dbReference type="OrthoDB" id="174989at2"/>
<dbReference type="InterPro" id="IPR008410">
    <property type="entry name" value="BCSC_C"/>
</dbReference>
<dbReference type="Pfam" id="PF14559">
    <property type="entry name" value="TPR_19"/>
    <property type="match status" value="5"/>
</dbReference>
<evidence type="ECO:0000256" key="3">
    <source>
        <dbReference type="ARBA" id="ARBA00022737"/>
    </source>
</evidence>
<comment type="pathway">
    <text evidence="1">Glycan metabolism; bacterial cellulose biosynthesis.</text>
</comment>
<feature type="chain" id="PRO_5011644223" evidence="9">
    <location>
        <begin position="31"/>
        <end position="1458"/>
    </location>
</feature>
<dbReference type="GO" id="GO:0006011">
    <property type="term" value="P:UDP-alpha-D-glucose metabolic process"/>
    <property type="evidence" value="ECO:0007669"/>
    <property type="project" value="InterPro"/>
</dbReference>
<gene>
    <name evidence="11" type="ORF">SAMN05428957_102150</name>
</gene>
<dbReference type="STRING" id="1527607.SAMN05428957_102150"/>
<reference evidence="12" key="1">
    <citation type="submission" date="2016-10" db="EMBL/GenBank/DDBJ databases">
        <authorList>
            <person name="Varghese N."/>
            <person name="Submissions S."/>
        </authorList>
    </citation>
    <scope>NUCLEOTIDE SEQUENCE [LARGE SCALE GENOMIC DNA]</scope>
    <source>
        <strain evidence="12">EPL6</strain>
    </source>
</reference>
<evidence type="ECO:0000256" key="6">
    <source>
        <dbReference type="PROSITE-ProRule" id="PRU00339"/>
    </source>
</evidence>
<keyword evidence="5" id="KW-0135">Cellulose biosynthesis</keyword>
<dbReference type="UniPathway" id="UPA00694"/>
<dbReference type="Pfam" id="PF05420">
    <property type="entry name" value="BCSC_C"/>
    <property type="match status" value="1"/>
</dbReference>
<evidence type="ECO:0000256" key="8">
    <source>
        <dbReference type="SAM" id="MobiDB-lite"/>
    </source>
</evidence>
<dbReference type="PANTHER" id="PTHR45586:SF1">
    <property type="entry name" value="LIPOPOLYSACCHARIDE ASSEMBLY PROTEIN B"/>
    <property type="match status" value="1"/>
</dbReference>
<evidence type="ECO:0000256" key="9">
    <source>
        <dbReference type="SAM" id="SignalP"/>
    </source>
</evidence>
<sequence length="1458" mass="155232">MSEPRPKRHPRHRTLILALAAALGAPLALAQTDAATRALIEQGQYWQSRGDSARAIDAWEKLLRASPNQPDALYGMARALAQLQRVEEAQRYLEQLRRAHPDHRLVDRLQQEINVQRNAAQVQQARTLASSGQSEQAMSNYREALGNAEPTGPLALEYYQTLGGTSGGWDTARRGLERLARESPGDAKISLALAQHLTYREATRREGIAQLARLSQDPEVGKAATDAWRKALAWTGTRSADIPLYEAFLRAHPNDQAVAARLREVQAAQRTVRTQAVATRDPLRERSSEGFKALDEGDLEAAEAEFRSVLQARPNDGDALGGMGVLRLRQEEFAQARDYLERASHQGAAARWKQALASATYWTLVEQARRAREAGQTDSARQLLEQAVRTDPQEITAQNDLADVQAELGQLDAAEAGYRRVLARQADNPDALRGLVGVLAQTGKASEALALVERLTPSQQEKVGALGRLRATQAMGLAKAAAARGDDNGARLALEDALLNDPANPWVRLDLARLYLKMGAMSEARGVMDGLLVSNPNMPEALYARALLASESRDWAGALATLERIPEKNRTRDIAALQKRVWVHVQAQAASALGREGRLVQAQQMLAQAEPFVGQDPELLGAVALAWADAGDPNRALAMVRDMLARTPRPDVGLRLQYAAALLKTQQDVELAGVLRQLQDTPMSAQDRKGFEDIRVGYILRQADALRSAGDLAGAYDMLAPLLAERPQDTEVIGALARMYADHGDHAQAMALYQRLLERDPRNVKLLLAAANTATGAKELGHAESAVQVALQLAPQDPEVLTTAGRVYRAKGQASKAGQYFAAAIEAENRQRAQLLAATGQGGGTYANPNAPGGNPFRRTATAQPLWGGASQAPVAAVPAYLQARAPAATPVALPAGPQPFIPQPAGVARFPAPPVAPPPTPSNYYGSGAAEMPAPLPAAAPARAAARASTAAHPASNRRSATARTAAPAMASPAPVAPAASSNLLTPNAARALAQPVAPVATGYVPMPAGAMPMPSTYAAGQAPMLAAVTSTAAPLPSASPWASAPLLPPGTPARPRSALDDLAELQEGRTSMLSVGVVGRGRQGESGMSRLTDLQAPVEMKFPAGDGMMAVRVTPTGVGAGTPETNYGTLSRFGAGPATALDMPTRSPGSQNDGGVGVGIAYETAKLAVDVGTLPLGFRQNDVMGGVRYRMDLSEQISLTGDLSRRPVTDSVLSFAGARDARTGEKWGAVSSNGARLDLTWDDGDFGAYAVGSLHALEGQNVQSNSRVELGGGMYWRVHRTSDSIFTAGLNVTGMAYDKNLRYFTYGHGGYFSPQQFLAMAVPFDWAQRSGRLSYQIKGALGVQYFKEDAAPYFPTSRARQSAAAQAASDAEAFGEVGTSATAVYPGQSKTGLGYSLGVAMEYQLHPQLFVGSHLALDNARNYRQFTGGLYVRYALQPYTGRQALPVSPLKSPYAF</sequence>
<dbReference type="GO" id="GO:0030244">
    <property type="term" value="P:cellulose biosynthetic process"/>
    <property type="evidence" value="ECO:0007669"/>
    <property type="project" value="UniProtKB-KW"/>
</dbReference>
<feature type="region of interest" description="Disordered" evidence="8">
    <location>
        <begin position="945"/>
        <end position="980"/>
    </location>
</feature>
<dbReference type="EMBL" id="FNHP01000002">
    <property type="protein sequence ID" value="SDM07603.1"/>
    <property type="molecule type" value="Genomic_DNA"/>
</dbReference>
<dbReference type="PANTHER" id="PTHR45586">
    <property type="entry name" value="TPR REPEAT-CONTAINING PROTEIN PA4667"/>
    <property type="match status" value="1"/>
</dbReference>
<dbReference type="InterPro" id="IPR051012">
    <property type="entry name" value="CellSynth/LPSAsmb/PSIAsmb"/>
</dbReference>
<dbReference type="SMART" id="SM00028">
    <property type="entry name" value="TPR"/>
    <property type="match status" value="12"/>
</dbReference>
<keyword evidence="12" id="KW-1185">Reference proteome</keyword>
<evidence type="ECO:0000259" key="10">
    <source>
        <dbReference type="Pfam" id="PF05420"/>
    </source>
</evidence>
<dbReference type="SUPFAM" id="SSF48452">
    <property type="entry name" value="TPR-like"/>
    <property type="match status" value="3"/>
</dbReference>
<evidence type="ECO:0000256" key="2">
    <source>
        <dbReference type="ARBA" id="ARBA00022729"/>
    </source>
</evidence>